<protein>
    <recommendedName>
        <fullName evidence="3">General transcription factor II-I repeat domain-containing protein 2</fullName>
    </recommendedName>
</protein>
<reference evidence="1 2" key="1">
    <citation type="journal article" date="2024" name="BMC Genomics">
        <title>De novo assembly and annotation of Popillia japonica's genome with initial clues to its potential as an invasive pest.</title>
        <authorList>
            <person name="Cucini C."/>
            <person name="Boschi S."/>
            <person name="Funari R."/>
            <person name="Cardaioli E."/>
            <person name="Iannotti N."/>
            <person name="Marturano G."/>
            <person name="Paoli F."/>
            <person name="Bruttini M."/>
            <person name="Carapelli A."/>
            <person name="Frati F."/>
            <person name="Nardi F."/>
        </authorList>
    </citation>
    <scope>NUCLEOTIDE SEQUENCE [LARGE SCALE GENOMIC DNA]</scope>
    <source>
        <strain evidence="1">DMR45628</strain>
    </source>
</reference>
<comment type="caution">
    <text evidence="1">The sequence shown here is derived from an EMBL/GenBank/DDBJ whole genome shotgun (WGS) entry which is preliminary data.</text>
</comment>
<keyword evidence="2" id="KW-1185">Reference proteome</keyword>
<name>A0AAW1JXU7_POPJA</name>
<accession>A0AAW1JXU7</accession>
<evidence type="ECO:0008006" key="3">
    <source>
        <dbReference type="Google" id="ProtNLM"/>
    </source>
</evidence>
<dbReference type="PANTHER" id="PTHR45913">
    <property type="entry name" value="EPM2A-INTERACTING PROTEIN 1"/>
    <property type="match status" value="1"/>
</dbReference>
<dbReference type="EMBL" id="JASPKY010000308">
    <property type="protein sequence ID" value="KAK9709516.1"/>
    <property type="molecule type" value="Genomic_DNA"/>
</dbReference>
<organism evidence="1 2">
    <name type="scientific">Popillia japonica</name>
    <name type="common">Japanese beetle</name>
    <dbReference type="NCBI Taxonomy" id="7064"/>
    <lineage>
        <taxon>Eukaryota</taxon>
        <taxon>Metazoa</taxon>
        <taxon>Ecdysozoa</taxon>
        <taxon>Arthropoda</taxon>
        <taxon>Hexapoda</taxon>
        <taxon>Insecta</taxon>
        <taxon>Pterygota</taxon>
        <taxon>Neoptera</taxon>
        <taxon>Endopterygota</taxon>
        <taxon>Coleoptera</taxon>
        <taxon>Polyphaga</taxon>
        <taxon>Scarabaeiformia</taxon>
        <taxon>Scarabaeidae</taxon>
        <taxon>Rutelinae</taxon>
        <taxon>Popillia</taxon>
    </lineage>
</organism>
<evidence type="ECO:0000313" key="1">
    <source>
        <dbReference type="EMBL" id="KAK9709516.1"/>
    </source>
</evidence>
<evidence type="ECO:0000313" key="2">
    <source>
        <dbReference type="Proteomes" id="UP001458880"/>
    </source>
</evidence>
<dbReference type="AlphaFoldDB" id="A0AAW1JXU7"/>
<dbReference type="Proteomes" id="UP001458880">
    <property type="component" value="Unassembled WGS sequence"/>
</dbReference>
<gene>
    <name evidence="1" type="ORF">QE152_g26568</name>
</gene>
<proteinExistence type="predicted"/>
<dbReference type="PANTHER" id="PTHR45913:SF9">
    <property type="entry name" value="GENERAL TRANSCRIPTION FACTOR II-I REPEAT DOMAIN-CONTAINING PROTEIN 2-LIKE-RELATED"/>
    <property type="match status" value="1"/>
</dbReference>
<sequence>MPTLFVKCCSIEPNLGDHLAQVLDVAIHRGVQRKKNCPQHVEFSQQQLFQRANHSQRCATKASYVLAYNIAKSNKAFSDGSQLLIFVRGINAHFEITEELAGLQSMKGTTTGADIFCEFENCIDKLRLLIDKLCNVTTDGAPNMAGINQGFVGKFNSKYPENDVFLHCLIHQDALFSLLTNLFCFYNTYISFFKLHLIIIYFIG</sequence>